<dbReference type="Proteomes" id="UP000711614">
    <property type="component" value="Unassembled WGS sequence"/>
</dbReference>
<proteinExistence type="predicted"/>
<name>A0ABS4Z266_9MICC</name>
<protein>
    <submittedName>
        <fullName evidence="4">ADP-ribose pyrophosphatase</fullName>
        <ecNumber evidence="4">3.6.1.13</ecNumber>
    </submittedName>
</protein>
<feature type="domain" description="Nudix hydrolase" evidence="3">
    <location>
        <begin position="65"/>
        <end position="204"/>
    </location>
</feature>
<gene>
    <name evidence="4" type="ORF">JOF48_003868</name>
</gene>
<dbReference type="PANTHER" id="PTHR11839:SF31">
    <property type="entry name" value="ADP-RIBOSE PYROPHOSPHATASE"/>
    <property type="match status" value="1"/>
</dbReference>
<dbReference type="RefSeq" id="WP_209683915.1">
    <property type="nucleotide sequence ID" value="NZ_JAGIOI010000001.1"/>
</dbReference>
<evidence type="ECO:0000256" key="2">
    <source>
        <dbReference type="SAM" id="MobiDB-lite"/>
    </source>
</evidence>
<feature type="region of interest" description="Disordered" evidence="2">
    <location>
        <begin position="1"/>
        <end position="30"/>
    </location>
</feature>
<keyword evidence="5" id="KW-1185">Reference proteome</keyword>
<evidence type="ECO:0000259" key="3">
    <source>
        <dbReference type="PROSITE" id="PS51462"/>
    </source>
</evidence>
<dbReference type="SUPFAM" id="SSF55811">
    <property type="entry name" value="Nudix"/>
    <property type="match status" value="1"/>
</dbReference>
<dbReference type="EMBL" id="JAGIOI010000001">
    <property type="protein sequence ID" value="MBP2415069.1"/>
    <property type="molecule type" value="Genomic_DNA"/>
</dbReference>
<keyword evidence="1 4" id="KW-0378">Hydrolase</keyword>
<dbReference type="PROSITE" id="PS51462">
    <property type="entry name" value="NUDIX"/>
    <property type="match status" value="1"/>
</dbReference>
<comment type="caution">
    <text evidence="4">The sequence shown here is derived from an EMBL/GenBank/DDBJ whole genome shotgun (WGS) entry which is preliminary data.</text>
</comment>
<dbReference type="InterPro" id="IPR015797">
    <property type="entry name" value="NUDIX_hydrolase-like_dom_sf"/>
</dbReference>
<evidence type="ECO:0000256" key="1">
    <source>
        <dbReference type="ARBA" id="ARBA00022801"/>
    </source>
</evidence>
<reference evidence="4 5" key="1">
    <citation type="submission" date="2021-03" db="EMBL/GenBank/DDBJ databases">
        <title>Sequencing the genomes of 1000 actinobacteria strains.</title>
        <authorList>
            <person name="Klenk H.-P."/>
        </authorList>
    </citation>
    <scope>NUCLEOTIDE SEQUENCE [LARGE SCALE GENOMIC DNA]</scope>
    <source>
        <strain evidence="4 5">DSM 16005</strain>
    </source>
</reference>
<dbReference type="CDD" id="cd24158">
    <property type="entry name" value="NUDIX_ADPRase_Rv1700"/>
    <property type="match status" value="1"/>
</dbReference>
<dbReference type="EC" id="3.6.1.13" evidence="4"/>
<sequence>MTHLGAPGTEGQPGSGPLTPAVSDEESRRTLHSQSTVYQGRIWNIVSDTFSLTPGSAPLTRDYIDHPGAVAVVVLNEAQQVLLLRQYRHPVQMNLWEVPAGLLDVEGEDFVAGAARELAEEADLEAAQWHVLTDFFNSPGSSSEAIRIYLARGITEVPEDRRHVRTDEEAEIEFAWVGLEEAAAAVLAGHIHNPSAVVGILAAAQAARNGFADLRPGDAPWPEHPSQRRQ</sequence>
<dbReference type="Pfam" id="PF00293">
    <property type="entry name" value="NUDIX"/>
    <property type="match status" value="1"/>
</dbReference>
<dbReference type="InterPro" id="IPR000086">
    <property type="entry name" value="NUDIX_hydrolase_dom"/>
</dbReference>
<evidence type="ECO:0000313" key="4">
    <source>
        <dbReference type="EMBL" id="MBP2415069.1"/>
    </source>
</evidence>
<organism evidence="4 5">
    <name type="scientific">Arthrobacter stackebrandtii</name>
    <dbReference type="NCBI Taxonomy" id="272161"/>
    <lineage>
        <taxon>Bacteria</taxon>
        <taxon>Bacillati</taxon>
        <taxon>Actinomycetota</taxon>
        <taxon>Actinomycetes</taxon>
        <taxon>Micrococcales</taxon>
        <taxon>Micrococcaceae</taxon>
        <taxon>Arthrobacter</taxon>
    </lineage>
</organism>
<dbReference type="Gene3D" id="3.90.79.10">
    <property type="entry name" value="Nucleoside Triphosphate Pyrophosphohydrolase"/>
    <property type="match status" value="1"/>
</dbReference>
<accession>A0ABS4Z266</accession>
<dbReference type="GO" id="GO:0047631">
    <property type="term" value="F:ADP-ribose diphosphatase activity"/>
    <property type="evidence" value="ECO:0007669"/>
    <property type="project" value="UniProtKB-EC"/>
</dbReference>
<dbReference type="PANTHER" id="PTHR11839">
    <property type="entry name" value="UDP/ADP-SUGAR PYROPHOSPHATASE"/>
    <property type="match status" value="1"/>
</dbReference>
<evidence type="ECO:0000313" key="5">
    <source>
        <dbReference type="Proteomes" id="UP000711614"/>
    </source>
</evidence>